<protein>
    <submittedName>
        <fullName evidence="3">Secreted in xylem 5</fullName>
    </submittedName>
</protein>
<feature type="transmembrane region" description="Helical" evidence="1">
    <location>
        <begin position="107"/>
        <end position="127"/>
    </location>
</feature>
<evidence type="ECO:0000256" key="2">
    <source>
        <dbReference type="SAM" id="SignalP"/>
    </source>
</evidence>
<gene>
    <name evidence="3" type="ORF">FBEOM_11306</name>
</gene>
<accession>A0A9P5A9V8</accession>
<dbReference type="OrthoDB" id="5070853at2759"/>
<evidence type="ECO:0000313" key="3">
    <source>
        <dbReference type="EMBL" id="KAF4334851.1"/>
    </source>
</evidence>
<feature type="chain" id="PRO_5040121795" evidence="2">
    <location>
        <begin position="20"/>
        <end position="331"/>
    </location>
</feature>
<comment type="caution">
    <text evidence="3">The sequence shown here is derived from an EMBL/GenBank/DDBJ whole genome shotgun (WGS) entry which is preliminary data.</text>
</comment>
<evidence type="ECO:0000256" key="1">
    <source>
        <dbReference type="SAM" id="Phobius"/>
    </source>
</evidence>
<feature type="transmembrane region" description="Helical" evidence="1">
    <location>
        <begin position="139"/>
        <end position="162"/>
    </location>
</feature>
<organism evidence="3 4">
    <name type="scientific">Fusarium beomiforme</name>
    <dbReference type="NCBI Taxonomy" id="44412"/>
    <lineage>
        <taxon>Eukaryota</taxon>
        <taxon>Fungi</taxon>
        <taxon>Dikarya</taxon>
        <taxon>Ascomycota</taxon>
        <taxon>Pezizomycotina</taxon>
        <taxon>Sordariomycetes</taxon>
        <taxon>Hypocreomycetidae</taxon>
        <taxon>Hypocreales</taxon>
        <taxon>Nectriaceae</taxon>
        <taxon>Fusarium</taxon>
        <taxon>Fusarium burgessii species complex</taxon>
    </lineage>
</organism>
<name>A0A9P5A9V8_9HYPO</name>
<reference evidence="3" key="1">
    <citation type="journal article" date="2017" name="Mycologia">
        <title>Fusarium algeriense, sp. nov., a novel toxigenic crown rot pathogen of durum wheat from Algeria is nested in the Fusarium burgessii species complex.</title>
        <authorList>
            <person name="Laraba I."/>
            <person name="Keddad A."/>
            <person name="Boureghda H."/>
            <person name="Abdallah N."/>
            <person name="Vaughan M.M."/>
            <person name="Proctor R.H."/>
            <person name="Busman M."/>
            <person name="O'Donnell K."/>
        </authorList>
    </citation>
    <scope>NUCLEOTIDE SEQUENCE</scope>
    <source>
        <strain evidence="3">NRRL 25174</strain>
    </source>
</reference>
<reference evidence="3" key="2">
    <citation type="submission" date="2020-02" db="EMBL/GenBank/DDBJ databases">
        <title>Identification and distribution of gene clusters putatively required for synthesis of sphingolipid metabolism inhibitors in phylogenetically diverse species of the filamentous fungus Fusarium.</title>
        <authorList>
            <person name="Kim H.-S."/>
            <person name="Busman M."/>
            <person name="Brown D.W."/>
            <person name="Divon H."/>
            <person name="Uhlig S."/>
            <person name="Proctor R.H."/>
        </authorList>
    </citation>
    <scope>NUCLEOTIDE SEQUENCE</scope>
    <source>
        <strain evidence="3">NRRL 25174</strain>
    </source>
</reference>
<sequence length="331" mass="35404">MKFNFILISVAALASQALAKGHGLCACQKRTNGPTNDDATQACCPRLGGQLTSDSLPADGGIKFAGYYCQGNDISGDAFYRCCRNNGGQDSTCPDHKTSGLLKLGKYLSPVIVDILSLLLGSFVPVYNCRPLEGKVLPLMSILAIIILIIIIILQQSIISYLPYTAPLVIMKLATIASLFLGTLPVFASPGALDKSTNAVKRETSSQDLALTIIEQNNTCVIFDYNYQPGVDLVTSPGAVALARRANVRWPGVNERVSVALEYAKVTIIRLAANEIKVIIDNLTQHVINVFVGWELGDVDEQVPGGATTSTSQNIHQGTSQSISINAYLAD</sequence>
<keyword evidence="1" id="KW-0472">Membrane</keyword>
<dbReference type="EMBL" id="PVQB02000628">
    <property type="protein sequence ID" value="KAF4334851.1"/>
    <property type="molecule type" value="Genomic_DNA"/>
</dbReference>
<dbReference type="Proteomes" id="UP000730481">
    <property type="component" value="Unassembled WGS sequence"/>
</dbReference>
<feature type="transmembrane region" description="Helical" evidence="1">
    <location>
        <begin position="168"/>
        <end position="188"/>
    </location>
</feature>
<dbReference type="AlphaFoldDB" id="A0A9P5A9V8"/>
<feature type="signal peptide" evidence="2">
    <location>
        <begin position="1"/>
        <end position="19"/>
    </location>
</feature>
<keyword evidence="1" id="KW-1133">Transmembrane helix</keyword>
<keyword evidence="2" id="KW-0732">Signal</keyword>
<proteinExistence type="predicted"/>
<evidence type="ECO:0000313" key="4">
    <source>
        <dbReference type="Proteomes" id="UP000730481"/>
    </source>
</evidence>
<keyword evidence="4" id="KW-1185">Reference proteome</keyword>
<keyword evidence="1" id="KW-0812">Transmembrane</keyword>